<evidence type="ECO:0000256" key="6">
    <source>
        <dbReference type="ARBA" id="ARBA00023002"/>
    </source>
</evidence>
<evidence type="ECO:0000313" key="11">
    <source>
        <dbReference type="EMBL" id="MBB4155093.1"/>
    </source>
</evidence>
<dbReference type="Gene3D" id="1.10.540.10">
    <property type="entry name" value="Acyl-CoA dehydrogenase/oxidase, N-terminal domain"/>
    <property type="match status" value="1"/>
</dbReference>
<dbReference type="InterPro" id="IPR006091">
    <property type="entry name" value="Acyl-CoA_Oxase/DH_mid-dom"/>
</dbReference>
<comment type="caution">
    <text evidence="11">The sequence shown here is derived from an EMBL/GenBank/DDBJ whole genome shotgun (WGS) entry which is preliminary data.</text>
</comment>
<proteinExistence type="inferred from homology"/>
<dbReference type="InterPro" id="IPR009100">
    <property type="entry name" value="AcylCoA_DH/oxidase_NM_dom_sf"/>
</dbReference>
<dbReference type="InterPro" id="IPR009075">
    <property type="entry name" value="AcylCo_DH/oxidase_C"/>
</dbReference>
<dbReference type="InterPro" id="IPR050741">
    <property type="entry name" value="Acyl-CoA_dehydrogenase"/>
</dbReference>
<evidence type="ECO:0000256" key="4">
    <source>
        <dbReference type="ARBA" id="ARBA00022630"/>
    </source>
</evidence>
<comment type="similarity">
    <text evidence="2 7">Belongs to the acyl-CoA dehydrogenase family.</text>
</comment>
<evidence type="ECO:0000256" key="1">
    <source>
        <dbReference type="ARBA" id="ARBA00001974"/>
    </source>
</evidence>
<dbReference type="GO" id="GO:0033539">
    <property type="term" value="P:fatty acid beta-oxidation using acyl-CoA dehydrogenase"/>
    <property type="evidence" value="ECO:0007669"/>
    <property type="project" value="TreeGrafter"/>
</dbReference>
<feature type="domain" description="Acyl-CoA oxidase/dehydrogenase middle" evidence="9">
    <location>
        <begin position="133"/>
        <end position="235"/>
    </location>
</feature>
<evidence type="ECO:0000259" key="10">
    <source>
        <dbReference type="Pfam" id="PF02771"/>
    </source>
</evidence>
<keyword evidence="6 7" id="KW-0560">Oxidoreductase</keyword>
<keyword evidence="5 7" id="KW-0274">FAD</keyword>
<dbReference type="InterPro" id="IPR046373">
    <property type="entry name" value="Acyl-CoA_Oxase/DH_mid-dom_sf"/>
</dbReference>
<reference evidence="11 12" key="1">
    <citation type="submission" date="2020-08" db="EMBL/GenBank/DDBJ databases">
        <title>Genomic Encyclopedia of Type Strains, Phase IV (KMG-IV): sequencing the most valuable type-strain genomes for metagenomic binning, comparative biology and taxonomic classification.</title>
        <authorList>
            <person name="Goeker M."/>
        </authorList>
    </citation>
    <scope>NUCLEOTIDE SEQUENCE [LARGE SCALE GENOMIC DNA]</scope>
    <source>
        <strain evidence="11 12">YC6723</strain>
    </source>
</reference>
<dbReference type="Pfam" id="PF00441">
    <property type="entry name" value="Acyl-CoA_dh_1"/>
    <property type="match status" value="1"/>
</dbReference>
<dbReference type="InterPro" id="IPR036250">
    <property type="entry name" value="AcylCo_DH-like_C"/>
</dbReference>
<evidence type="ECO:0000259" key="8">
    <source>
        <dbReference type="Pfam" id="PF00441"/>
    </source>
</evidence>
<organism evidence="11 12">
    <name type="scientific">Sphingomonas jinjuensis</name>
    <dbReference type="NCBI Taxonomy" id="535907"/>
    <lineage>
        <taxon>Bacteria</taxon>
        <taxon>Pseudomonadati</taxon>
        <taxon>Pseudomonadota</taxon>
        <taxon>Alphaproteobacteria</taxon>
        <taxon>Sphingomonadales</taxon>
        <taxon>Sphingomonadaceae</taxon>
        <taxon>Sphingomonas</taxon>
    </lineage>
</organism>
<feature type="domain" description="Acyl-CoA dehydrogenase/oxidase C-terminal" evidence="8">
    <location>
        <begin position="247"/>
        <end position="395"/>
    </location>
</feature>
<dbReference type="InterPro" id="IPR037069">
    <property type="entry name" value="AcylCoA_DH/ox_N_sf"/>
</dbReference>
<accession>A0A840F751</accession>
<dbReference type="Gene3D" id="1.20.140.10">
    <property type="entry name" value="Butyryl-CoA Dehydrogenase, subunit A, domain 3"/>
    <property type="match status" value="1"/>
</dbReference>
<feature type="domain" description="Acyl-CoA dehydrogenase/oxidase N-terminal" evidence="10">
    <location>
        <begin position="11"/>
        <end position="129"/>
    </location>
</feature>
<dbReference type="SUPFAM" id="SSF56645">
    <property type="entry name" value="Acyl-CoA dehydrogenase NM domain-like"/>
    <property type="match status" value="1"/>
</dbReference>
<dbReference type="SUPFAM" id="SSF47203">
    <property type="entry name" value="Acyl-CoA dehydrogenase C-terminal domain-like"/>
    <property type="match status" value="1"/>
</dbReference>
<dbReference type="EC" id="1.3.8.7" evidence="11"/>
<evidence type="ECO:0000256" key="2">
    <source>
        <dbReference type="ARBA" id="ARBA00009347"/>
    </source>
</evidence>
<comment type="subunit">
    <text evidence="3">Homodimer.</text>
</comment>
<dbReference type="InterPro" id="IPR013786">
    <property type="entry name" value="AcylCoA_DH/ox_N"/>
</dbReference>
<evidence type="ECO:0000256" key="7">
    <source>
        <dbReference type="RuleBase" id="RU362125"/>
    </source>
</evidence>
<dbReference type="PANTHER" id="PTHR48083:SF13">
    <property type="entry name" value="ACYL-COA DEHYDROGENASE FAMILY MEMBER 11"/>
    <property type="match status" value="1"/>
</dbReference>
<evidence type="ECO:0000313" key="12">
    <source>
        <dbReference type="Proteomes" id="UP000529795"/>
    </source>
</evidence>
<sequence length="410" mass="45599">MKFEHSTKVAALLSGLRAFMNDHVYPNEAEWERQHEAADDRWDRLPLMEDLKAKARAAGLWNLALAHSEHGGGLTNLEYAPLAEEMGRVHWSSEIFNCSAPDTGNMEVLDRYGTEEQKTSWLRPLLNGEIRSAFCMTEPDVASSDATNIRTEIRRDGDDYVINGRKWWSTGAPGHACKILIVMGQSDPDNPDRHQRQSQILVPKNTPGVTVVRPLKLFGYDDAPSGHGEIVFDNVRVPAANMILGPGRGFEIAQGRLGPGRIHHCMRIVGQAERVLEKMCRRALGRTAFGKSLASRTVTQERIAEARIRIDQTRLLVLAAADRMDRYGNKVARGDIAAIKVAAPAMLVQVVDWAIQLFGAAGVTDDVGLGYAFARARVMRFVDGPDEVHRNTIAKLELNKYRTRSTEVRA</sequence>
<evidence type="ECO:0000256" key="5">
    <source>
        <dbReference type="ARBA" id="ARBA00022827"/>
    </source>
</evidence>
<dbReference type="Pfam" id="PF02770">
    <property type="entry name" value="Acyl-CoA_dh_M"/>
    <property type="match status" value="1"/>
</dbReference>
<dbReference type="GO" id="GO:0050660">
    <property type="term" value="F:flavin adenine dinucleotide binding"/>
    <property type="evidence" value="ECO:0007669"/>
    <property type="project" value="InterPro"/>
</dbReference>
<dbReference type="AlphaFoldDB" id="A0A840F751"/>
<dbReference type="GO" id="GO:0070991">
    <property type="term" value="F:medium-chain fatty acyl-CoA dehydrogenase activity"/>
    <property type="evidence" value="ECO:0007669"/>
    <property type="project" value="UniProtKB-EC"/>
</dbReference>
<keyword evidence="12" id="KW-1185">Reference proteome</keyword>
<dbReference type="Pfam" id="PF02771">
    <property type="entry name" value="Acyl-CoA_dh_N"/>
    <property type="match status" value="1"/>
</dbReference>
<evidence type="ECO:0000256" key="3">
    <source>
        <dbReference type="ARBA" id="ARBA00011738"/>
    </source>
</evidence>
<protein>
    <submittedName>
        <fullName evidence="11">Acyl-CoA dehydrogenase</fullName>
        <ecNumber evidence="11">1.3.8.7</ecNumber>
    </submittedName>
</protein>
<dbReference type="PANTHER" id="PTHR48083">
    <property type="entry name" value="MEDIUM-CHAIN SPECIFIC ACYL-COA DEHYDROGENASE, MITOCHONDRIAL-RELATED"/>
    <property type="match status" value="1"/>
</dbReference>
<dbReference type="RefSeq" id="WP_183986253.1">
    <property type="nucleotide sequence ID" value="NZ_JACIEV010000009.1"/>
</dbReference>
<dbReference type="FunFam" id="2.40.110.10:FF:000002">
    <property type="entry name" value="Acyl-CoA dehydrogenase fadE12"/>
    <property type="match status" value="1"/>
</dbReference>
<dbReference type="Gene3D" id="2.40.110.10">
    <property type="entry name" value="Butyryl-CoA Dehydrogenase, subunit A, domain 2"/>
    <property type="match status" value="1"/>
</dbReference>
<dbReference type="GO" id="GO:0005737">
    <property type="term" value="C:cytoplasm"/>
    <property type="evidence" value="ECO:0007669"/>
    <property type="project" value="TreeGrafter"/>
</dbReference>
<gene>
    <name evidence="11" type="ORF">GGQ80_003010</name>
</gene>
<dbReference type="EMBL" id="JACIEV010000009">
    <property type="protein sequence ID" value="MBB4155093.1"/>
    <property type="molecule type" value="Genomic_DNA"/>
</dbReference>
<evidence type="ECO:0000259" key="9">
    <source>
        <dbReference type="Pfam" id="PF02770"/>
    </source>
</evidence>
<comment type="cofactor">
    <cofactor evidence="1 7">
        <name>FAD</name>
        <dbReference type="ChEBI" id="CHEBI:57692"/>
    </cofactor>
</comment>
<name>A0A840F751_9SPHN</name>
<dbReference type="Proteomes" id="UP000529795">
    <property type="component" value="Unassembled WGS sequence"/>
</dbReference>
<keyword evidence="4 7" id="KW-0285">Flavoprotein</keyword>